<reference evidence="8 9" key="1">
    <citation type="submission" date="2024-06" db="EMBL/GenBank/DDBJ databases">
        <authorList>
            <person name="Bataeva Y.V."/>
            <person name="Grigorian L.N."/>
            <person name="Solomentsev V.I."/>
        </authorList>
    </citation>
    <scope>NUCLEOTIDE SEQUENCE [LARGE SCALE GENOMIC DNA]</scope>
    <source>
        <strain evidence="9">SCPM-O-B-12605 (RCAM04882)</strain>
    </source>
</reference>
<organism evidence="8 9">
    <name type="scientific">Nocardiopsis tropica</name>
    <dbReference type="NCBI Taxonomy" id="109330"/>
    <lineage>
        <taxon>Bacteria</taxon>
        <taxon>Bacillati</taxon>
        <taxon>Actinomycetota</taxon>
        <taxon>Actinomycetes</taxon>
        <taxon>Streptosporangiales</taxon>
        <taxon>Nocardiopsidaceae</taxon>
        <taxon>Nocardiopsis</taxon>
    </lineage>
</organism>
<dbReference type="PANTHER" id="PTHR43229">
    <property type="entry name" value="NODULATION PROTEIN J"/>
    <property type="match status" value="1"/>
</dbReference>
<dbReference type="PIRSF" id="PIRSF006648">
    <property type="entry name" value="DrrB"/>
    <property type="match status" value="1"/>
</dbReference>
<evidence type="ECO:0000256" key="5">
    <source>
        <dbReference type="ARBA" id="ARBA00023251"/>
    </source>
</evidence>
<dbReference type="PANTHER" id="PTHR43229:SF2">
    <property type="entry name" value="NODULATION PROTEIN J"/>
    <property type="match status" value="1"/>
</dbReference>
<dbReference type="EMBL" id="JBEQNB010000001">
    <property type="protein sequence ID" value="MES0832388.1"/>
    <property type="molecule type" value="Genomic_DNA"/>
</dbReference>
<feature type="transmembrane region" description="Helical" evidence="6">
    <location>
        <begin position="258"/>
        <end position="278"/>
    </location>
</feature>
<dbReference type="Pfam" id="PF01061">
    <property type="entry name" value="ABC2_membrane"/>
    <property type="match status" value="1"/>
</dbReference>
<name>A0ABV1ZMU5_9ACTN</name>
<keyword evidence="6" id="KW-0813">Transport</keyword>
<comment type="similarity">
    <text evidence="6">Belongs to the ABC-2 integral membrane protein family.</text>
</comment>
<dbReference type="InterPro" id="IPR013525">
    <property type="entry name" value="ABC2_TM"/>
</dbReference>
<evidence type="ECO:0000256" key="6">
    <source>
        <dbReference type="RuleBase" id="RU361157"/>
    </source>
</evidence>
<keyword evidence="9" id="KW-1185">Reference proteome</keyword>
<dbReference type="PROSITE" id="PS51012">
    <property type="entry name" value="ABC_TM2"/>
    <property type="match status" value="1"/>
</dbReference>
<keyword evidence="3 6" id="KW-1133">Transmembrane helix</keyword>
<feature type="transmembrane region" description="Helical" evidence="6">
    <location>
        <begin position="141"/>
        <end position="159"/>
    </location>
</feature>
<evidence type="ECO:0000259" key="7">
    <source>
        <dbReference type="PROSITE" id="PS51012"/>
    </source>
</evidence>
<dbReference type="InterPro" id="IPR047817">
    <property type="entry name" value="ABC2_TM_bact-type"/>
</dbReference>
<accession>A0ABV1ZMU5</accession>
<sequence length="286" mass="30305">MNATATPSAPSAAGPAHGEAGGFAARVRWAVADGWTITRRDVLHWLRRPGQLVAGLLFPVMMLLMFGFLFGGAMTVPGGGDYREFLMPGMFAMTMVFGVGETVTAVSNDMARGVTDRFRSMPMAPSAVVVGRCAADMLRSAITLAILLGCGLLAGWQWNGTGGEAAAAVGLLLLLRFSLVWLGIYVGLAVRGEGAVTAVHTLEFPLGFLSNAFAATATMPLWLGTVADWNPLSSTVTATRELFGNPGWGGETWIAQNALFMAVVWPLAIVAVFFPLCVRRYRDMAG</sequence>
<keyword evidence="5" id="KW-0046">Antibiotic resistance</keyword>
<gene>
    <name evidence="8" type="ORF">ABUK86_01245</name>
</gene>
<evidence type="ECO:0000256" key="2">
    <source>
        <dbReference type="ARBA" id="ARBA00022692"/>
    </source>
</evidence>
<feature type="transmembrane region" description="Helical" evidence="6">
    <location>
        <begin position="52"/>
        <end position="73"/>
    </location>
</feature>
<proteinExistence type="inferred from homology"/>
<keyword evidence="6" id="KW-1003">Cell membrane</keyword>
<evidence type="ECO:0000256" key="1">
    <source>
        <dbReference type="ARBA" id="ARBA00004141"/>
    </source>
</evidence>
<dbReference type="RefSeq" id="WP_352982258.1">
    <property type="nucleotide sequence ID" value="NZ_JBEQNA010000008.1"/>
</dbReference>
<dbReference type="InterPro" id="IPR000412">
    <property type="entry name" value="ABC_2_transport"/>
</dbReference>
<dbReference type="InterPro" id="IPR051784">
    <property type="entry name" value="Nod_factor_ABC_transporter"/>
</dbReference>
<keyword evidence="4 6" id="KW-0472">Membrane</keyword>
<dbReference type="Proteomes" id="UP001432401">
    <property type="component" value="Unassembled WGS sequence"/>
</dbReference>
<evidence type="ECO:0000313" key="9">
    <source>
        <dbReference type="Proteomes" id="UP001432401"/>
    </source>
</evidence>
<evidence type="ECO:0000256" key="3">
    <source>
        <dbReference type="ARBA" id="ARBA00022989"/>
    </source>
</evidence>
<keyword evidence="2 6" id="KW-0812">Transmembrane</keyword>
<feature type="transmembrane region" description="Helical" evidence="6">
    <location>
        <begin position="165"/>
        <end position="190"/>
    </location>
</feature>
<feature type="transmembrane region" description="Helical" evidence="6">
    <location>
        <begin position="202"/>
        <end position="223"/>
    </location>
</feature>
<evidence type="ECO:0000313" key="8">
    <source>
        <dbReference type="EMBL" id="MES0832388.1"/>
    </source>
</evidence>
<evidence type="ECO:0000256" key="4">
    <source>
        <dbReference type="ARBA" id="ARBA00023136"/>
    </source>
</evidence>
<feature type="domain" description="ABC transmembrane type-2" evidence="7">
    <location>
        <begin position="50"/>
        <end position="284"/>
    </location>
</feature>
<feature type="transmembrane region" description="Helical" evidence="6">
    <location>
        <begin position="85"/>
        <end position="107"/>
    </location>
</feature>
<comment type="caution">
    <text evidence="8">The sequence shown here is derived from an EMBL/GenBank/DDBJ whole genome shotgun (WGS) entry which is preliminary data.</text>
</comment>
<comment type="subcellular location">
    <subcellularLocation>
        <location evidence="6">Cell membrane</location>
        <topology evidence="6">Multi-pass membrane protein</topology>
    </subcellularLocation>
    <subcellularLocation>
        <location evidence="1">Membrane</location>
        <topology evidence="1">Multi-pass membrane protein</topology>
    </subcellularLocation>
</comment>
<protein>
    <recommendedName>
        <fullName evidence="6">Transport permease protein</fullName>
    </recommendedName>
</protein>